<evidence type="ECO:0000256" key="1">
    <source>
        <dbReference type="SAM" id="SignalP"/>
    </source>
</evidence>
<evidence type="ECO:0008006" key="4">
    <source>
        <dbReference type="Google" id="ProtNLM"/>
    </source>
</evidence>
<sequence length="125" mass="14796">MKQGLFILLALIPIISAFDEAYAYQQCPQDYIKRMQEFYGCASQEQVQTEPCFQQCVDRIWKQKFIKLYNCWQLICKSTIITLPCNVELCVKNFEVKCLEKNNLKSIECMIEFSQQHPECKCFNQ</sequence>
<organism evidence="2 3">
    <name type="scientific">Paramecium primaurelia</name>
    <dbReference type="NCBI Taxonomy" id="5886"/>
    <lineage>
        <taxon>Eukaryota</taxon>
        <taxon>Sar</taxon>
        <taxon>Alveolata</taxon>
        <taxon>Ciliophora</taxon>
        <taxon>Intramacronucleata</taxon>
        <taxon>Oligohymenophorea</taxon>
        <taxon>Peniculida</taxon>
        <taxon>Parameciidae</taxon>
        <taxon>Paramecium</taxon>
    </lineage>
</organism>
<reference evidence="2" key="1">
    <citation type="submission" date="2021-01" db="EMBL/GenBank/DDBJ databases">
        <authorList>
            <consortium name="Genoscope - CEA"/>
            <person name="William W."/>
        </authorList>
    </citation>
    <scope>NUCLEOTIDE SEQUENCE</scope>
</reference>
<evidence type="ECO:0000313" key="3">
    <source>
        <dbReference type="Proteomes" id="UP000688137"/>
    </source>
</evidence>
<dbReference type="OMA" id="TEPCFQQ"/>
<feature type="signal peptide" evidence="1">
    <location>
        <begin position="1"/>
        <end position="17"/>
    </location>
</feature>
<comment type="caution">
    <text evidence="2">The sequence shown here is derived from an EMBL/GenBank/DDBJ whole genome shotgun (WGS) entry which is preliminary data.</text>
</comment>
<gene>
    <name evidence="2" type="ORF">PPRIM_AZ9-3.1.T0960006</name>
</gene>
<dbReference type="Proteomes" id="UP000688137">
    <property type="component" value="Unassembled WGS sequence"/>
</dbReference>
<dbReference type="EMBL" id="CAJJDM010000099">
    <property type="protein sequence ID" value="CAD8094412.1"/>
    <property type="molecule type" value="Genomic_DNA"/>
</dbReference>
<feature type="chain" id="PRO_5035940806" description="Transmembrane protein" evidence="1">
    <location>
        <begin position="18"/>
        <end position="125"/>
    </location>
</feature>
<protein>
    <recommendedName>
        <fullName evidence="4">Transmembrane protein</fullName>
    </recommendedName>
</protein>
<evidence type="ECO:0000313" key="2">
    <source>
        <dbReference type="EMBL" id="CAD8094412.1"/>
    </source>
</evidence>
<name>A0A8S1NQC4_PARPR</name>
<keyword evidence="3" id="KW-1185">Reference proteome</keyword>
<proteinExistence type="predicted"/>
<dbReference type="AlphaFoldDB" id="A0A8S1NQC4"/>
<keyword evidence="1" id="KW-0732">Signal</keyword>
<accession>A0A8S1NQC4</accession>